<name>A0ACD1DV15_9BACT</name>
<accession>A0ACD1DV15</accession>
<dbReference type="EMBL" id="CP074691">
    <property type="protein sequence ID" value="QVL35912.1"/>
    <property type="molecule type" value="Genomic_DNA"/>
</dbReference>
<protein>
    <submittedName>
        <fullName evidence="1">FAD-binding oxidoreductase</fullName>
    </submittedName>
</protein>
<reference evidence="1" key="1">
    <citation type="submission" date="2021-05" db="EMBL/GenBank/DDBJ databases">
        <title>An isolated secondary fermenter in methanogenic hydrocarbon-degrading communities.</title>
        <authorList>
            <person name="Liu Y.-F."/>
            <person name="Liu Z.-l."/>
        </authorList>
    </citation>
    <scope>NUCLEOTIDE SEQUENCE</scope>
    <source>
        <strain evidence="1">L-13</strain>
    </source>
</reference>
<evidence type="ECO:0000313" key="2">
    <source>
        <dbReference type="Proteomes" id="UP000682204"/>
    </source>
</evidence>
<gene>
    <name evidence="1" type="ORF">KIH16_12325</name>
</gene>
<evidence type="ECO:0000313" key="1">
    <source>
        <dbReference type="EMBL" id="QVL35912.1"/>
    </source>
</evidence>
<organism evidence="1 2">
    <name type="scientific">Aminirod propionatiphilus</name>
    <dbReference type="NCBI Taxonomy" id="3415223"/>
    <lineage>
        <taxon>Bacteria</taxon>
        <taxon>Thermotogati</taxon>
        <taxon>Synergistota</taxon>
        <taxon>Synergistia</taxon>
        <taxon>Synergistales</taxon>
        <taxon>Aminiphilaceae</taxon>
        <taxon>Aminirod</taxon>
    </lineage>
</organism>
<keyword evidence="2" id="KW-1185">Reference proteome</keyword>
<proteinExistence type="predicted"/>
<dbReference type="Proteomes" id="UP000682204">
    <property type="component" value="Chromosome"/>
</dbReference>
<sequence>MAREYGKVTPSILEKLTEALGKNRVLADEASMEPYSWDETGKNFAVMPEVVVRPGSTEEVQAVMAIAQRHHIPVTMSAARSGVAGGAVPLRRGIVITTEKMNRIIEIDEINRTATVEPGVITNDLCKVVAERGFLYAGSPMSTLTSTVGGNVATNAGGAKGIRYGSTRAHVLGLEAILPGGEVIRLGGKIRKGTWGYDLKDLIIGSEGTLAVVTKIIVNLEPLPGRTADLLVPFASIDEAVLATSKILSLGVSLISCEYLDQPSVLLTSRYVNYAYPFQERAGAFLLVQVEGASEEDLERDCDRVGNLCYDQGAMEVFVADNRSDSADIWSVRQNYAEALRVRDPYFVSGDVLVPLSEVPAIVKAIGERAEKYDLECVICGHIGEGNMHPDIFKPDGMSVKEWEVYAEKFFADLIRVAVDLGGIGSGEHGVGFVKKPFLIETKGRVEMALMERVKGAFDPDWILNPGKIVDDHIQEEGTP</sequence>